<accession>A0A0F9MCB6</accession>
<comment type="caution">
    <text evidence="3">The sequence shown here is derived from an EMBL/GenBank/DDBJ whole genome shotgun (WGS) entry which is preliminary data.</text>
</comment>
<dbReference type="EMBL" id="LAZR01005806">
    <property type="protein sequence ID" value="KKM96991.1"/>
    <property type="molecule type" value="Genomic_DNA"/>
</dbReference>
<evidence type="ECO:0000313" key="3">
    <source>
        <dbReference type="EMBL" id="KKM96991.1"/>
    </source>
</evidence>
<feature type="region of interest" description="Disordered" evidence="1">
    <location>
        <begin position="1"/>
        <end position="29"/>
    </location>
</feature>
<sequence length="73" mass="8356">MSELDESNLEQSGNWGSENDDTHSITGRARVRAQLQQDIEAFLSQGGRIQEVETPYRGNFQRKVEVDFNNRSL</sequence>
<feature type="domain" description="Transcriptional regulator SutA RNAP-binding" evidence="2">
    <location>
        <begin position="28"/>
        <end position="58"/>
    </location>
</feature>
<reference evidence="3" key="1">
    <citation type="journal article" date="2015" name="Nature">
        <title>Complex archaea that bridge the gap between prokaryotes and eukaryotes.</title>
        <authorList>
            <person name="Spang A."/>
            <person name="Saw J.H."/>
            <person name="Jorgensen S.L."/>
            <person name="Zaremba-Niedzwiedzka K."/>
            <person name="Martijn J."/>
            <person name="Lind A.E."/>
            <person name="van Eijk R."/>
            <person name="Schleper C."/>
            <person name="Guy L."/>
            <person name="Ettema T.J."/>
        </authorList>
    </citation>
    <scope>NUCLEOTIDE SEQUENCE</scope>
</reference>
<evidence type="ECO:0000259" key="2">
    <source>
        <dbReference type="Pfam" id="PF20661"/>
    </source>
</evidence>
<protein>
    <recommendedName>
        <fullName evidence="2">Transcriptional regulator SutA RNAP-binding domain-containing protein</fullName>
    </recommendedName>
</protein>
<dbReference type="InterPro" id="IPR049191">
    <property type="entry name" value="SutA_RBD"/>
</dbReference>
<dbReference type="Pfam" id="PF20661">
    <property type="entry name" value="SutA-RBD"/>
    <property type="match status" value="1"/>
</dbReference>
<dbReference type="AlphaFoldDB" id="A0A0F9MCB6"/>
<gene>
    <name evidence="3" type="ORF">LCGC14_1172570</name>
</gene>
<organism evidence="3">
    <name type="scientific">marine sediment metagenome</name>
    <dbReference type="NCBI Taxonomy" id="412755"/>
    <lineage>
        <taxon>unclassified sequences</taxon>
        <taxon>metagenomes</taxon>
        <taxon>ecological metagenomes</taxon>
    </lineage>
</organism>
<evidence type="ECO:0000256" key="1">
    <source>
        <dbReference type="SAM" id="MobiDB-lite"/>
    </source>
</evidence>
<name>A0A0F9MCB6_9ZZZZ</name>
<proteinExistence type="predicted"/>